<protein>
    <submittedName>
        <fullName evidence="1">Uncharacterized protein</fullName>
    </submittedName>
</protein>
<reference evidence="1" key="1">
    <citation type="submission" date="2018-06" db="EMBL/GenBank/DDBJ databases">
        <authorList>
            <person name="Zhirakovskaya E."/>
        </authorList>
    </citation>
    <scope>NUCLEOTIDE SEQUENCE</scope>
</reference>
<name>A0A3B0SL51_9ZZZZ</name>
<dbReference type="EMBL" id="UOEH01000338">
    <property type="protein sequence ID" value="VAW01439.1"/>
    <property type="molecule type" value="Genomic_DNA"/>
</dbReference>
<accession>A0A3B0SL51</accession>
<organism evidence="1">
    <name type="scientific">hydrothermal vent metagenome</name>
    <dbReference type="NCBI Taxonomy" id="652676"/>
    <lineage>
        <taxon>unclassified sequences</taxon>
        <taxon>metagenomes</taxon>
        <taxon>ecological metagenomes</taxon>
    </lineage>
</organism>
<dbReference type="AlphaFoldDB" id="A0A3B0SL51"/>
<gene>
    <name evidence="1" type="ORF">MNBD_ALPHA05-764</name>
</gene>
<sequence>MLDSLRDKETIVVFTAVGTLKFISQCSYLNH</sequence>
<evidence type="ECO:0000313" key="1">
    <source>
        <dbReference type="EMBL" id="VAW01439.1"/>
    </source>
</evidence>
<proteinExistence type="predicted"/>